<feature type="region of interest" description="Disordered" evidence="2">
    <location>
        <begin position="515"/>
        <end position="538"/>
    </location>
</feature>
<reference evidence="3" key="1">
    <citation type="submission" date="2020-04" db="EMBL/GenBank/DDBJ databases">
        <authorList>
            <person name="Alioto T."/>
            <person name="Alioto T."/>
            <person name="Gomez Garrido J."/>
        </authorList>
    </citation>
    <scope>NUCLEOTIDE SEQUENCE</scope>
    <source>
        <strain evidence="3">A484AB</strain>
    </source>
</reference>
<dbReference type="PANTHER" id="PTHR47331">
    <property type="entry name" value="PHD-TYPE DOMAIN-CONTAINING PROTEIN"/>
    <property type="match status" value="1"/>
</dbReference>
<evidence type="ECO:0000313" key="3">
    <source>
        <dbReference type="EMBL" id="CAB4037385.1"/>
    </source>
</evidence>
<feature type="coiled-coil region" evidence="1">
    <location>
        <begin position="224"/>
        <end position="251"/>
    </location>
</feature>
<feature type="compositionally biased region" description="Polar residues" evidence="2">
    <location>
        <begin position="51"/>
        <end position="61"/>
    </location>
</feature>
<feature type="compositionally biased region" description="Basic and acidic residues" evidence="2">
    <location>
        <begin position="334"/>
        <end position="345"/>
    </location>
</feature>
<dbReference type="EMBL" id="CACRXK020023024">
    <property type="protein sequence ID" value="CAB4037385.1"/>
    <property type="molecule type" value="Genomic_DNA"/>
</dbReference>
<evidence type="ECO:0000256" key="2">
    <source>
        <dbReference type="SAM" id="MobiDB-lite"/>
    </source>
</evidence>
<dbReference type="Proteomes" id="UP001152795">
    <property type="component" value="Unassembled WGS sequence"/>
</dbReference>
<comment type="caution">
    <text evidence="3">The sequence shown here is derived from an EMBL/GenBank/DDBJ whole genome shotgun (WGS) entry which is preliminary data.</text>
</comment>
<organism evidence="3 4">
    <name type="scientific">Paramuricea clavata</name>
    <name type="common">Red gorgonian</name>
    <name type="synonym">Violescent sea-whip</name>
    <dbReference type="NCBI Taxonomy" id="317549"/>
    <lineage>
        <taxon>Eukaryota</taxon>
        <taxon>Metazoa</taxon>
        <taxon>Cnidaria</taxon>
        <taxon>Anthozoa</taxon>
        <taxon>Octocorallia</taxon>
        <taxon>Malacalcyonacea</taxon>
        <taxon>Plexauridae</taxon>
        <taxon>Paramuricea</taxon>
    </lineage>
</organism>
<feature type="compositionally biased region" description="Polar residues" evidence="2">
    <location>
        <begin position="17"/>
        <end position="39"/>
    </location>
</feature>
<feature type="region of interest" description="Disordered" evidence="2">
    <location>
        <begin position="307"/>
        <end position="368"/>
    </location>
</feature>
<accession>A0A6S7JWW1</accession>
<dbReference type="AlphaFoldDB" id="A0A6S7JWW1"/>
<evidence type="ECO:0000313" key="4">
    <source>
        <dbReference type="Proteomes" id="UP001152795"/>
    </source>
</evidence>
<evidence type="ECO:0000256" key="1">
    <source>
        <dbReference type="SAM" id="Coils"/>
    </source>
</evidence>
<keyword evidence="4" id="KW-1185">Reference proteome</keyword>
<dbReference type="PANTHER" id="PTHR47331:SF6">
    <property type="entry name" value="DOUBLECORTIN DOMAIN-CONTAINING PROTEIN"/>
    <property type="match status" value="1"/>
</dbReference>
<protein>
    <submittedName>
        <fullName evidence="3">Uncharacterized protein</fullName>
    </submittedName>
</protein>
<keyword evidence="1" id="KW-0175">Coiled coil</keyword>
<feature type="region of interest" description="Disordered" evidence="2">
    <location>
        <begin position="1"/>
        <end position="83"/>
    </location>
</feature>
<proteinExistence type="predicted"/>
<sequence length="630" mass="70406">MADKTTVDNPEVGTLDTFLSQNKAENTVENTGQNEINSTKPDKASPETDENTLSVSTNDPSSRPKRSVKPTEKSIENRVQSDHSKLDKLWRNTSTAVGKLQETPDSLNQIKSHTSEVRSLFHEYHTVSLSLLEFLANLSDPKHQKEYETLHKLVNNRSEYIHTVINEANERKKELLLEINSVHHSRISCSSRSSATSSTAARALARAEATAALKKVEMQKWRSLRESQSAMEIQQQELALAQKKMEEKSRMESLLLEEEAAVAVAKAQAIDKELSLVDHEDPEHFDLPQDDPAERVQNYINSQRFEESNIGQDSSPPVPNHVIGPQLPQNANHPNREKPPNRRLDPAANSFIPQPQNSGTDPKLQCAKNDGGYRGLRILDEPAYIKPVIAKLPGDIQSRWQKHAFRYKKQHAEVDYPPFSEFVTFIQELSLERNDPNLIIEIPEKKNTGHPLSKCRAFQAKPLDERTTILRKNRVCFRCIASCDHLAKDCKAKVVCTECGSNKHLAALHVDGEQRHGGEQVANKDQSDDGANPRQNQHAGEITTKCTEICGNSPGGKSCSKICLANIYVTGHPETKVKAYVVIDDQSNSSLAKSELLDRLNVHGQATSYSLRTCAGTTQIRVSTNKSQYE</sequence>
<name>A0A6S7JWW1_PARCT</name>
<feature type="compositionally biased region" description="Polar residues" evidence="2">
    <location>
        <begin position="351"/>
        <end position="360"/>
    </location>
</feature>
<gene>
    <name evidence="3" type="ORF">PACLA_8A011244</name>
</gene>
<dbReference type="OrthoDB" id="10068969at2759"/>
<feature type="compositionally biased region" description="Basic and acidic residues" evidence="2">
    <location>
        <begin position="69"/>
        <end position="83"/>
    </location>
</feature>